<dbReference type="SMART" id="SM00060">
    <property type="entry name" value="FN3"/>
    <property type="match status" value="1"/>
</dbReference>
<feature type="compositionally biased region" description="Polar residues" evidence="1">
    <location>
        <begin position="861"/>
        <end position="877"/>
    </location>
</feature>
<feature type="compositionally biased region" description="Polar residues" evidence="1">
    <location>
        <begin position="262"/>
        <end position="273"/>
    </location>
</feature>
<dbReference type="InterPro" id="IPR013783">
    <property type="entry name" value="Ig-like_fold"/>
</dbReference>
<dbReference type="Proteomes" id="UP001244011">
    <property type="component" value="Unassembled WGS sequence"/>
</dbReference>
<dbReference type="AlphaFoldDB" id="A0AAJ0BZ65"/>
<feature type="compositionally biased region" description="Polar residues" evidence="1">
    <location>
        <begin position="1109"/>
        <end position="1133"/>
    </location>
</feature>
<keyword evidence="2" id="KW-0812">Transmembrane</keyword>
<dbReference type="GO" id="GO:0000796">
    <property type="term" value="C:condensin complex"/>
    <property type="evidence" value="ECO:0007669"/>
    <property type="project" value="TreeGrafter"/>
</dbReference>
<comment type="caution">
    <text evidence="4">The sequence shown here is derived from an EMBL/GenBank/DDBJ whole genome shotgun (WGS) entry which is preliminary data.</text>
</comment>
<dbReference type="PANTHER" id="PTHR43941:SF1">
    <property type="entry name" value="STRUCTURAL MAINTENANCE OF CHROMOSOMES PROTEIN 2"/>
    <property type="match status" value="1"/>
</dbReference>
<feature type="region of interest" description="Disordered" evidence="1">
    <location>
        <begin position="636"/>
        <end position="717"/>
    </location>
</feature>
<dbReference type="PROSITE" id="PS50853">
    <property type="entry name" value="FN3"/>
    <property type="match status" value="1"/>
</dbReference>
<feature type="compositionally biased region" description="Basic and acidic residues" evidence="1">
    <location>
        <begin position="945"/>
        <end position="974"/>
    </location>
</feature>
<dbReference type="Gene3D" id="2.60.40.10">
    <property type="entry name" value="Immunoglobulins"/>
    <property type="match status" value="1"/>
</dbReference>
<dbReference type="GO" id="GO:0000793">
    <property type="term" value="C:condensed chromosome"/>
    <property type="evidence" value="ECO:0007669"/>
    <property type="project" value="TreeGrafter"/>
</dbReference>
<evidence type="ECO:0000313" key="5">
    <source>
        <dbReference type="Proteomes" id="UP001244011"/>
    </source>
</evidence>
<feature type="compositionally biased region" description="Basic and acidic residues" evidence="1">
    <location>
        <begin position="378"/>
        <end position="388"/>
    </location>
</feature>
<feature type="compositionally biased region" description="Polar residues" evidence="1">
    <location>
        <begin position="1078"/>
        <end position="1088"/>
    </location>
</feature>
<dbReference type="RefSeq" id="XP_060283382.1">
    <property type="nucleotide sequence ID" value="XM_060424621.1"/>
</dbReference>
<protein>
    <recommendedName>
        <fullName evidence="3">Fibronectin type-III domain-containing protein</fullName>
    </recommendedName>
</protein>
<feature type="transmembrane region" description="Helical" evidence="2">
    <location>
        <begin position="6"/>
        <end position="25"/>
    </location>
</feature>
<feature type="compositionally biased region" description="Basic and acidic residues" evidence="1">
    <location>
        <begin position="325"/>
        <end position="370"/>
    </location>
</feature>
<dbReference type="GO" id="GO:0003682">
    <property type="term" value="F:chromatin binding"/>
    <property type="evidence" value="ECO:0007669"/>
    <property type="project" value="TreeGrafter"/>
</dbReference>
<feature type="compositionally biased region" description="Low complexity" evidence="1">
    <location>
        <begin position="557"/>
        <end position="568"/>
    </location>
</feature>
<sequence length="1178" mass="128046">MSWTARTTLIPTLLIVSAVVAWWFTEPKNARVNLIAALGVVLFCCAIAPDLSRDLSASLSTSSYDAVAGPPLRLFLINHANMLLTGAAVVWLLRRAWQTLWKPVPELISILGVDVPHPPDVSLAGIRSDAATVNWSRPLSNRPVQKFLIQVNGVVVGEVAANQEPAIVVSGLKPNHFYNVRVIAVGSNNFQAGSRVIRLRTFGRDGRPQLGNARLPSNFLPDEQSSSAQGDHVDENGVPKSPGLALESAPPPDATPTLGREGSSTASSGPRRNTVTRRHSPSTTSMDAPPIRSEPASESGQSLPELTERFESIRKETEELTALIAKEESDNKRHLDELEAEKQEKKKEQKKKEEQTEKLKREVNATDRLMRNAMQRKTQKEKLLKDKQNERLKFHGDIAKWEKGIADMRREQENFDGQKEDLEAERDKKLENFRRSTDDLQRECARLEAELKEKREQVKELEDARKRLPGGEEDAEWRERDVEFKKACQQRQRELHEALVQENRITRRLDEQLRILSMQVGHIPGAQPGYGIYTQANSSGIDFDNTSVNALKRRSRNSNSLSNVSISSPLPPYSQLDPSTHGPPGFGGLRPQAPQSFAQGPFMDLSADMPPRLDEAGIRAMSAPLSPSATALLPSNILDDFDDDDDSPTSRFGPEFFPQYAGSPENDPQSPASSSRSMSIPVSSPRGSSHHLPFPAFADSSDGRSLQAADNMASPVSTGLSTNKLSSFFSFQRSRNLKGVDENGPALGSLKAGQSQSFPRQTGEPDALTNKRRTSLSGSWNMFNRNSAGPAVFEGYVTGSRGFSVRTLNPFSSSNKGSSAIFSEADPSSPRPASIASTDFPRPSTEGGSIWGPYPAEGSTLGKQSRLWSPEASWSRNPSRRASLHGSPSALKTTLASADDEILDEETMPNASEVGVIGRPLPASSRSFARLNPNAPAFMGSLFRGKPDKDKDSGKEKEKGKGKDKGKDAKEKTKGGSVADTPLVPPFEAESPTDSRKSRDGLSVHTQPSISESRESLSLDQPLSNTPSEATSTGLASSIKDDNVVRKLFRKGSSSKFSLPGRLGGKDGSSLFKKGPGSATSVGNSEKGNSAERASIGEVEDVNSRDEGSSSLGRSYDSATGSPSLGPILSNTRSAKDGKTGSARWLSFSKKAKKEKESLDLERDRVSESEGFTDDNTR</sequence>
<dbReference type="Pfam" id="PF00041">
    <property type="entry name" value="fn3"/>
    <property type="match status" value="1"/>
</dbReference>
<dbReference type="EMBL" id="MU839009">
    <property type="protein sequence ID" value="KAK1767169.1"/>
    <property type="molecule type" value="Genomic_DNA"/>
</dbReference>
<dbReference type="GO" id="GO:0000785">
    <property type="term" value="C:chromatin"/>
    <property type="evidence" value="ECO:0007669"/>
    <property type="project" value="TreeGrafter"/>
</dbReference>
<feature type="compositionally biased region" description="Basic and acidic residues" evidence="1">
    <location>
        <begin position="1154"/>
        <end position="1168"/>
    </location>
</feature>
<feature type="region of interest" description="Disordered" evidence="1">
    <location>
        <begin position="204"/>
        <end position="388"/>
    </location>
</feature>
<feature type="compositionally biased region" description="Basic and acidic residues" evidence="1">
    <location>
        <begin position="306"/>
        <end position="318"/>
    </location>
</feature>
<proteinExistence type="predicted"/>
<feature type="transmembrane region" description="Helical" evidence="2">
    <location>
        <begin position="32"/>
        <end position="52"/>
    </location>
</feature>
<feature type="compositionally biased region" description="Basic and acidic residues" evidence="1">
    <location>
        <begin position="993"/>
        <end position="1002"/>
    </location>
</feature>
<evidence type="ECO:0000313" key="4">
    <source>
        <dbReference type="EMBL" id="KAK1767169.1"/>
    </source>
</evidence>
<keyword evidence="5" id="KW-1185">Reference proteome</keyword>
<feature type="compositionally biased region" description="Low complexity" evidence="1">
    <location>
        <begin position="668"/>
        <end position="685"/>
    </location>
</feature>
<dbReference type="InterPro" id="IPR036116">
    <property type="entry name" value="FN3_sf"/>
</dbReference>
<dbReference type="PANTHER" id="PTHR43941">
    <property type="entry name" value="STRUCTURAL MAINTENANCE OF CHROMOSOMES PROTEIN 2"/>
    <property type="match status" value="1"/>
</dbReference>
<dbReference type="InterPro" id="IPR003961">
    <property type="entry name" value="FN3_dom"/>
</dbReference>
<accession>A0AAJ0BZ65</accession>
<feature type="compositionally biased region" description="Polar residues" evidence="1">
    <location>
        <begin position="812"/>
        <end position="821"/>
    </location>
</feature>
<keyword evidence="2" id="KW-0472">Membrane</keyword>
<feature type="region of interest" description="Disordered" evidence="1">
    <location>
        <begin position="812"/>
        <end position="1178"/>
    </location>
</feature>
<dbReference type="GeneID" id="85307808"/>
<dbReference type="SUPFAM" id="SSF49265">
    <property type="entry name" value="Fibronectin type III"/>
    <property type="match status" value="1"/>
</dbReference>
<name>A0AAJ0BZ65_9PEZI</name>
<reference evidence="4" key="1">
    <citation type="submission" date="2023-06" db="EMBL/GenBank/DDBJ databases">
        <title>Genome-scale phylogeny and comparative genomics of the fungal order Sordariales.</title>
        <authorList>
            <consortium name="Lawrence Berkeley National Laboratory"/>
            <person name="Hensen N."/>
            <person name="Bonometti L."/>
            <person name="Westerberg I."/>
            <person name="Brannstrom I.O."/>
            <person name="Guillou S."/>
            <person name="Cros-Aarteil S."/>
            <person name="Calhoun S."/>
            <person name="Haridas S."/>
            <person name="Kuo A."/>
            <person name="Mondo S."/>
            <person name="Pangilinan J."/>
            <person name="Riley R."/>
            <person name="Labutti K."/>
            <person name="Andreopoulos B."/>
            <person name="Lipzen A."/>
            <person name="Chen C."/>
            <person name="Yanf M."/>
            <person name="Daum C."/>
            <person name="Ng V."/>
            <person name="Clum A."/>
            <person name="Steindorff A."/>
            <person name="Ohm R."/>
            <person name="Martin F."/>
            <person name="Silar P."/>
            <person name="Natvig D."/>
            <person name="Lalanne C."/>
            <person name="Gautier V."/>
            <person name="Ament-Velasquez S.L."/>
            <person name="Kruys A."/>
            <person name="Hutchinson M.I."/>
            <person name="Powell A.J."/>
            <person name="Barry K."/>
            <person name="Miller A.N."/>
            <person name="Grigoriev I.V."/>
            <person name="Debuchy R."/>
            <person name="Gladieux P."/>
            <person name="Thoren M.H."/>
            <person name="Johannesson H."/>
        </authorList>
    </citation>
    <scope>NUCLEOTIDE SEQUENCE</scope>
    <source>
        <strain evidence="4">8032-3</strain>
    </source>
</reference>
<evidence type="ECO:0000256" key="2">
    <source>
        <dbReference type="SAM" id="Phobius"/>
    </source>
</evidence>
<organism evidence="4 5">
    <name type="scientific">Phialemonium atrogriseum</name>
    <dbReference type="NCBI Taxonomy" id="1093897"/>
    <lineage>
        <taxon>Eukaryota</taxon>
        <taxon>Fungi</taxon>
        <taxon>Dikarya</taxon>
        <taxon>Ascomycota</taxon>
        <taxon>Pezizomycotina</taxon>
        <taxon>Sordariomycetes</taxon>
        <taxon>Sordariomycetidae</taxon>
        <taxon>Cephalothecales</taxon>
        <taxon>Cephalothecaceae</taxon>
        <taxon>Phialemonium</taxon>
    </lineage>
</organism>
<evidence type="ECO:0000256" key="1">
    <source>
        <dbReference type="SAM" id="MobiDB-lite"/>
    </source>
</evidence>
<dbReference type="CDD" id="cd00063">
    <property type="entry name" value="FN3"/>
    <property type="match status" value="1"/>
</dbReference>
<gene>
    <name evidence="4" type="ORF">QBC33DRAFT_451731</name>
</gene>
<feature type="compositionally biased region" description="Polar residues" evidence="1">
    <location>
        <begin position="1018"/>
        <end position="1036"/>
    </location>
</feature>
<feature type="region of interest" description="Disordered" evidence="1">
    <location>
        <begin position="740"/>
        <end position="772"/>
    </location>
</feature>
<feature type="domain" description="Fibronectin type-III" evidence="3">
    <location>
        <begin position="115"/>
        <end position="204"/>
    </location>
</feature>
<dbReference type="GO" id="GO:0007076">
    <property type="term" value="P:mitotic chromosome condensation"/>
    <property type="evidence" value="ECO:0007669"/>
    <property type="project" value="TreeGrafter"/>
</dbReference>
<keyword evidence="2" id="KW-1133">Transmembrane helix</keyword>
<evidence type="ECO:0000259" key="3">
    <source>
        <dbReference type="PROSITE" id="PS50853"/>
    </source>
</evidence>
<feature type="compositionally biased region" description="Acidic residues" evidence="1">
    <location>
        <begin position="898"/>
        <end position="907"/>
    </location>
</feature>
<feature type="region of interest" description="Disordered" evidence="1">
    <location>
        <begin position="554"/>
        <end position="610"/>
    </location>
</feature>